<keyword evidence="2" id="KW-0378">Hydrolase</keyword>
<dbReference type="Proteomes" id="UP000252289">
    <property type="component" value="Unassembled WGS sequence"/>
</dbReference>
<gene>
    <name evidence="2" type="ORF">DBW64_03780</name>
</gene>
<name>A0A368EIV1_9PROT</name>
<comment type="caution">
    <text evidence="2">The sequence shown here is derived from an EMBL/GenBank/DDBJ whole genome shotgun (WGS) entry which is preliminary data.</text>
</comment>
<dbReference type="Pfam" id="PF00144">
    <property type="entry name" value="Beta-lactamase"/>
    <property type="match status" value="1"/>
</dbReference>
<evidence type="ECO:0000259" key="1">
    <source>
        <dbReference type="Pfam" id="PF00144"/>
    </source>
</evidence>
<sequence length="400" mass="45591">MLSIITLLILIFSITDVLAEEYFPGNTWETRTAQELSLSHKQIDKLFKLTFTDTATMGAVLIKDGYIIKEQYVDGFNQNSYGTSWSTAKSFYAALIGISIDRDEIGSLDDQVSKYVKEFGSPEKKNITIRQILNMTSGLEFPSHEHEKMFFEDDHMKYALNVGVESQPGTKFEYNNVNSMLIGEILINVTGKTAKTLINERIFSNIGLNNYTAWEDSVGNTLTYCCLDMSARDYSRFGLLFSRDGNWNGKKIISKEYVDETLKQYWGSTPSMGWMHSDTRGYSLQWWISKYDEQAKIFNTSGKFGQFIFIDKERDIIFTRLTKYYPTNGEVQNFGTLRFLKFIGSVDAAVSVARFLNNIGLIEFAGGDIQTPITLEEGESKEFYENYVEIVDTLASLEAE</sequence>
<dbReference type="InterPro" id="IPR050789">
    <property type="entry name" value="Diverse_Enzym_Activities"/>
</dbReference>
<dbReference type="InterPro" id="IPR001466">
    <property type="entry name" value="Beta-lactam-related"/>
</dbReference>
<feature type="domain" description="Beta-lactamase-related" evidence="1">
    <location>
        <begin position="56"/>
        <end position="330"/>
    </location>
</feature>
<evidence type="ECO:0000313" key="2">
    <source>
        <dbReference type="EMBL" id="RCL84357.1"/>
    </source>
</evidence>
<dbReference type="Gene3D" id="3.40.710.10">
    <property type="entry name" value="DD-peptidase/beta-lactamase superfamily"/>
    <property type="match status" value="1"/>
</dbReference>
<dbReference type="InterPro" id="IPR012338">
    <property type="entry name" value="Beta-lactam/transpept-like"/>
</dbReference>
<organism evidence="2 3">
    <name type="scientific">PS1 clade bacterium</name>
    <dbReference type="NCBI Taxonomy" id="2175152"/>
    <lineage>
        <taxon>Bacteria</taxon>
        <taxon>Pseudomonadati</taxon>
        <taxon>Pseudomonadota</taxon>
        <taxon>Alphaproteobacteria</taxon>
        <taxon>PS1 clade</taxon>
    </lineage>
</organism>
<dbReference type="PANTHER" id="PTHR43283">
    <property type="entry name" value="BETA-LACTAMASE-RELATED"/>
    <property type="match status" value="1"/>
</dbReference>
<proteinExistence type="predicted"/>
<reference evidence="2 3" key="1">
    <citation type="journal article" date="2018" name="Microbiome">
        <title>Fine metagenomic profile of the Mediterranean stratified and mixed water columns revealed by assembly and recruitment.</title>
        <authorList>
            <person name="Haro-Moreno J.M."/>
            <person name="Lopez-Perez M."/>
            <person name="De La Torre J.R."/>
            <person name="Picazo A."/>
            <person name="Camacho A."/>
            <person name="Rodriguez-Valera F."/>
        </authorList>
    </citation>
    <scope>NUCLEOTIDE SEQUENCE [LARGE SCALE GENOMIC DNA]</scope>
    <source>
        <strain evidence="2">MED-G50</strain>
    </source>
</reference>
<dbReference type="EMBL" id="QOQK01000015">
    <property type="protein sequence ID" value="RCL84357.1"/>
    <property type="molecule type" value="Genomic_DNA"/>
</dbReference>
<dbReference type="PANTHER" id="PTHR43283:SF7">
    <property type="entry name" value="BETA-LACTAMASE-RELATED DOMAIN-CONTAINING PROTEIN"/>
    <property type="match status" value="1"/>
</dbReference>
<protein>
    <submittedName>
        <fullName evidence="2">Class A beta-lactamase-related serine hydrolase</fullName>
    </submittedName>
</protein>
<dbReference type="SUPFAM" id="SSF56601">
    <property type="entry name" value="beta-lactamase/transpeptidase-like"/>
    <property type="match status" value="1"/>
</dbReference>
<evidence type="ECO:0000313" key="3">
    <source>
        <dbReference type="Proteomes" id="UP000252289"/>
    </source>
</evidence>
<dbReference type="AlphaFoldDB" id="A0A368EIV1"/>
<dbReference type="GO" id="GO:0016787">
    <property type="term" value="F:hydrolase activity"/>
    <property type="evidence" value="ECO:0007669"/>
    <property type="project" value="UniProtKB-KW"/>
</dbReference>
<accession>A0A368EIV1</accession>